<dbReference type="PROSITE" id="PS50293">
    <property type="entry name" value="TPR_REGION"/>
    <property type="match status" value="2"/>
</dbReference>
<feature type="repeat" description="TPR" evidence="2">
    <location>
        <begin position="168"/>
        <end position="201"/>
    </location>
</feature>
<proteinExistence type="predicted"/>
<feature type="domain" description="Response regulatory" evidence="3">
    <location>
        <begin position="6"/>
        <end position="123"/>
    </location>
</feature>
<dbReference type="Gene3D" id="3.40.50.2300">
    <property type="match status" value="1"/>
</dbReference>
<accession>K0N822</accession>
<dbReference type="HOGENOM" id="CLU_058595_0_0_7"/>
<feature type="repeat" description="TPR" evidence="2">
    <location>
        <begin position="290"/>
        <end position="323"/>
    </location>
</feature>
<dbReference type="AlphaFoldDB" id="K0N822"/>
<dbReference type="PROSITE" id="PS50110">
    <property type="entry name" value="RESPONSE_REGULATORY"/>
    <property type="match status" value="1"/>
</dbReference>
<evidence type="ECO:0000256" key="2">
    <source>
        <dbReference type="PROSITE-ProRule" id="PRU00339"/>
    </source>
</evidence>
<dbReference type="PANTHER" id="PTHR12558">
    <property type="entry name" value="CELL DIVISION CYCLE 16,23,27"/>
    <property type="match status" value="1"/>
</dbReference>
<reference evidence="4 5" key="1">
    <citation type="journal article" date="2013" name="Environ. Microbiol.">
        <title>Complete genome, catabolic sub-proteomes and key-metabolites of Desulfobacula toluolica Tol2, a marine, aromatic compound-degrading, sulfate-reducing bacterium.</title>
        <authorList>
            <person name="Wohlbrand L."/>
            <person name="Jacob J.H."/>
            <person name="Kube M."/>
            <person name="Mussmann M."/>
            <person name="Jarling R."/>
            <person name="Beck A."/>
            <person name="Amann R."/>
            <person name="Wilkes H."/>
            <person name="Reinhardt R."/>
            <person name="Rabus R."/>
        </authorList>
    </citation>
    <scope>NUCLEOTIDE SEQUENCE [LARGE SCALE GENOMIC DNA]</scope>
    <source>
        <strain evidence="5">DSM 7467 / Tol2</strain>
    </source>
</reference>
<dbReference type="SMART" id="SM00448">
    <property type="entry name" value="REC"/>
    <property type="match status" value="1"/>
</dbReference>
<dbReference type="EMBL" id="FO203503">
    <property type="protein sequence ID" value="CCK80044.1"/>
    <property type="molecule type" value="Genomic_DNA"/>
</dbReference>
<dbReference type="STRING" id="651182.TOL2_C18830"/>
<dbReference type="GO" id="GO:0000160">
    <property type="term" value="P:phosphorelay signal transduction system"/>
    <property type="evidence" value="ECO:0007669"/>
    <property type="project" value="InterPro"/>
</dbReference>
<keyword evidence="5" id="KW-1185">Reference proteome</keyword>
<dbReference type="Pfam" id="PF13181">
    <property type="entry name" value="TPR_8"/>
    <property type="match status" value="1"/>
</dbReference>
<dbReference type="SUPFAM" id="SSF52172">
    <property type="entry name" value="CheY-like"/>
    <property type="match status" value="1"/>
</dbReference>
<dbReference type="Proteomes" id="UP000007347">
    <property type="component" value="Chromosome"/>
</dbReference>
<evidence type="ECO:0000259" key="3">
    <source>
        <dbReference type="PROSITE" id="PS50110"/>
    </source>
</evidence>
<gene>
    <name evidence="4" type="ordered locus">TOL2_C18830</name>
</gene>
<name>K0N822_DESTT</name>
<dbReference type="InterPro" id="IPR019734">
    <property type="entry name" value="TPR_rpt"/>
</dbReference>
<dbReference type="Pfam" id="PF00072">
    <property type="entry name" value="Response_reg"/>
    <property type="match status" value="1"/>
</dbReference>
<dbReference type="PROSITE" id="PS50005">
    <property type="entry name" value="TPR"/>
    <property type="match status" value="4"/>
</dbReference>
<dbReference type="PANTHER" id="PTHR12558:SF13">
    <property type="entry name" value="CELL DIVISION CYCLE PROTEIN 27 HOMOLOG"/>
    <property type="match status" value="1"/>
</dbReference>
<protein>
    <submittedName>
        <fullName evidence="4">TRP-repeat-containing protein with CheY-like response regulator receiver domain</fullName>
    </submittedName>
</protein>
<dbReference type="OrthoDB" id="5469454at2"/>
<feature type="repeat" description="TPR" evidence="2">
    <location>
        <begin position="202"/>
        <end position="235"/>
    </location>
</feature>
<dbReference type="InterPro" id="IPR001789">
    <property type="entry name" value="Sig_transdc_resp-reg_receiver"/>
</dbReference>
<dbReference type="Pfam" id="PF13432">
    <property type="entry name" value="TPR_16"/>
    <property type="match status" value="1"/>
</dbReference>
<evidence type="ECO:0000256" key="1">
    <source>
        <dbReference type="PROSITE-ProRule" id="PRU00169"/>
    </source>
</evidence>
<keyword evidence="2" id="KW-0802">TPR repeat</keyword>
<dbReference type="SMART" id="SM00028">
    <property type="entry name" value="TPR"/>
    <property type="match status" value="4"/>
</dbReference>
<evidence type="ECO:0000313" key="4">
    <source>
        <dbReference type="EMBL" id="CCK80044.1"/>
    </source>
</evidence>
<feature type="repeat" description="TPR" evidence="2">
    <location>
        <begin position="256"/>
        <end position="289"/>
    </location>
</feature>
<dbReference type="KEGG" id="dto:TOL2_C18830"/>
<dbReference type="RefSeq" id="WP_014957377.1">
    <property type="nucleotide sequence ID" value="NC_018645.1"/>
</dbReference>
<dbReference type="InterPro" id="IPR011006">
    <property type="entry name" value="CheY-like_superfamily"/>
</dbReference>
<dbReference type="SUPFAM" id="SSF48452">
    <property type="entry name" value="TPR-like"/>
    <property type="match status" value="1"/>
</dbReference>
<evidence type="ECO:0000313" key="5">
    <source>
        <dbReference type="Proteomes" id="UP000007347"/>
    </source>
</evidence>
<dbReference type="Pfam" id="PF13414">
    <property type="entry name" value="TPR_11"/>
    <property type="match status" value="1"/>
</dbReference>
<organism evidence="4 5">
    <name type="scientific">Desulfobacula toluolica (strain DSM 7467 / Tol2)</name>
    <dbReference type="NCBI Taxonomy" id="651182"/>
    <lineage>
        <taxon>Bacteria</taxon>
        <taxon>Pseudomonadati</taxon>
        <taxon>Thermodesulfobacteriota</taxon>
        <taxon>Desulfobacteria</taxon>
        <taxon>Desulfobacterales</taxon>
        <taxon>Desulfobacteraceae</taxon>
        <taxon>Desulfobacula</taxon>
    </lineage>
</organism>
<dbReference type="Gene3D" id="1.25.40.10">
    <property type="entry name" value="Tetratricopeptide repeat domain"/>
    <property type="match status" value="2"/>
</dbReference>
<dbReference type="InterPro" id="IPR011990">
    <property type="entry name" value="TPR-like_helical_dom_sf"/>
</dbReference>
<sequence>MEENKQILLVDDDRHKLQQLDTMIKTVGFNHVLLADDGDTAWGILKDRKIDCVIAAYEMKEISGLALLKIIRRDDSLFDTPFFLADNAFTKIKVIKAGQTGVTGLFVTPYDEKVILRKIPSALKKLKAPVVRKTENTVNQGIRLIEKKEYGKAIEVFTSVIKKKEIAPEIYFNIGYCKTLQGKHTEAIEAFSMATRLDKLFAKAYEEMGRVYKLMGDFAKAEECMHQAAEIYMDSDKIGAAEEVLNEVLESGTNSLNIFNTLGVLYRKKGEPQTALTQYKKALKVHPDEPYIYYNIGRLYLDIKDISAAKKNFQQALEKDPEFQEAKQVIKAIDLGMV</sequence>
<comment type="caution">
    <text evidence="1">Lacks conserved residue(s) required for the propagation of feature annotation.</text>
</comment>